<organism evidence="10 11">
    <name type="scientific">Anopheles dirus</name>
    <dbReference type="NCBI Taxonomy" id="7168"/>
    <lineage>
        <taxon>Eukaryota</taxon>
        <taxon>Metazoa</taxon>
        <taxon>Ecdysozoa</taxon>
        <taxon>Arthropoda</taxon>
        <taxon>Hexapoda</taxon>
        <taxon>Insecta</taxon>
        <taxon>Pterygota</taxon>
        <taxon>Neoptera</taxon>
        <taxon>Endopterygota</taxon>
        <taxon>Diptera</taxon>
        <taxon>Nematocera</taxon>
        <taxon>Culicoidea</taxon>
        <taxon>Culicidae</taxon>
        <taxon>Anophelinae</taxon>
        <taxon>Anopheles</taxon>
    </lineage>
</organism>
<proteinExistence type="inferred from homology"/>
<dbReference type="Pfam" id="PF05625">
    <property type="entry name" value="PAXNEB"/>
    <property type="match status" value="1"/>
</dbReference>
<keyword evidence="6" id="KW-0963">Cytoplasm</keyword>
<comment type="similarity">
    <text evidence="4">Belongs to the ELP4 family.</text>
</comment>
<evidence type="ECO:0000256" key="8">
    <source>
        <dbReference type="ARBA" id="ARBA00023242"/>
    </source>
</evidence>
<comment type="pathway">
    <text evidence="3">tRNA modification; 5-methoxycarbonylmethyl-2-thiouridine-tRNA biosynthesis.</text>
</comment>
<dbReference type="InterPro" id="IPR008728">
    <property type="entry name" value="Elongator_complex_protein_4"/>
</dbReference>
<accession>A0A182NDI3</accession>
<keyword evidence="8" id="KW-0539">Nucleus</keyword>
<name>A0A182NDI3_9DIPT</name>
<keyword evidence="7" id="KW-0819">tRNA processing</keyword>
<dbReference type="Proteomes" id="UP000075884">
    <property type="component" value="Unassembled WGS sequence"/>
</dbReference>
<dbReference type="InterPro" id="IPR027417">
    <property type="entry name" value="P-loop_NTPase"/>
</dbReference>
<evidence type="ECO:0000313" key="10">
    <source>
        <dbReference type="EnsemblMetazoa" id="ADIR005697-PA"/>
    </source>
</evidence>
<sequence>MSGFVKRRPALNLKGTRLSRKGGQTIVSSGNPSLDHTFGGGFPVGSIIGIDEDAHGSYARVLTKYFLAEGVVNEHALLLATMEEDAKQLLKQLPTPVEDKHSTDKTTTQAPESMRIAFRYNQLAPVDAEQKPSTVLGHSFDISKSMGVEKLAAQDITCWNDDESPANQSDVASFQNPHYASLLSCIRRKASEPQFNPTSDESTKNVLRICLNSIGSPVWYDSNFAEDLLRFLAVLKAIVRNTLSVCLITMPLQLFQHLDDSCLCRKVTNMFDFSFGLEAFGGQLEEQTNPAFKEYHGLLNVTKISPFNSLTAFHPITRDLAFKLKRTKFVIEKLHLPPDIADDDSHNRAPTMSCSGAGSKSKLDF</sequence>
<dbReference type="PANTHER" id="PTHR12896:SF1">
    <property type="entry name" value="ELONGATOR COMPLEX PROTEIN 4"/>
    <property type="match status" value="1"/>
</dbReference>
<dbReference type="STRING" id="7168.A0A182NDI3"/>
<reference evidence="11" key="1">
    <citation type="submission" date="2013-03" db="EMBL/GenBank/DDBJ databases">
        <title>The Genome Sequence of Anopheles dirus WRAIR2.</title>
        <authorList>
            <consortium name="The Broad Institute Genomics Platform"/>
            <person name="Neafsey D.E."/>
            <person name="Walton C."/>
            <person name="Walker B."/>
            <person name="Young S.K."/>
            <person name="Zeng Q."/>
            <person name="Gargeya S."/>
            <person name="Fitzgerald M."/>
            <person name="Haas B."/>
            <person name="Abouelleil A."/>
            <person name="Allen A.W."/>
            <person name="Alvarado L."/>
            <person name="Arachchi H.M."/>
            <person name="Berlin A.M."/>
            <person name="Chapman S.B."/>
            <person name="Gainer-Dewar J."/>
            <person name="Goldberg J."/>
            <person name="Griggs A."/>
            <person name="Gujja S."/>
            <person name="Hansen M."/>
            <person name="Howarth C."/>
            <person name="Imamovic A."/>
            <person name="Ireland A."/>
            <person name="Larimer J."/>
            <person name="McCowan C."/>
            <person name="Murphy C."/>
            <person name="Pearson M."/>
            <person name="Poon T.W."/>
            <person name="Priest M."/>
            <person name="Roberts A."/>
            <person name="Saif S."/>
            <person name="Shea T."/>
            <person name="Sisk P."/>
            <person name="Sykes S."/>
            <person name="Wortman J."/>
            <person name="Nusbaum C."/>
            <person name="Birren B."/>
        </authorList>
    </citation>
    <scope>NUCLEOTIDE SEQUENCE [LARGE SCALE GENOMIC DNA]</scope>
    <source>
        <strain evidence="11">WRAIR2</strain>
    </source>
</reference>
<dbReference type="AlphaFoldDB" id="A0A182NDI3"/>
<dbReference type="GO" id="GO:0033588">
    <property type="term" value="C:elongator holoenzyme complex"/>
    <property type="evidence" value="ECO:0007669"/>
    <property type="project" value="InterPro"/>
</dbReference>
<reference evidence="10" key="2">
    <citation type="submission" date="2020-05" db="UniProtKB">
        <authorList>
            <consortium name="EnsemblMetazoa"/>
        </authorList>
    </citation>
    <scope>IDENTIFICATION</scope>
    <source>
        <strain evidence="10">WRAIR2</strain>
    </source>
</reference>
<dbReference type="GO" id="GO:0002098">
    <property type="term" value="P:tRNA wobble uridine modification"/>
    <property type="evidence" value="ECO:0007669"/>
    <property type="project" value="InterPro"/>
</dbReference>
<evidence type="ECO:0000256" key="7">
    <source>
        <dbReference type="ARBA" id="ARBA00022694"/>
    </source>
</evidence>
<dbReference type="EnsemblMetazoa" id="ADIR005697-RA">
    <property type="protein sequence ID" value="ADIR005697-PA"/>
    <property type="gene ID" value="ADIR005697"/>
</dbReference>
<dbReference type="VEuPathDB" id="VectorBase:ADIR005697"/>
<protein>
    <recommendedName>
        <fullName evidence="5">Elongator complex protein 4</fullName>
    </recommendedName>
</protein>
<dbReference type="Gene3D" id="3.40.50.300">
    <property type="entry name" value="P-loop containing nucleotide triphosphate hydrolases"/>
    <property type="match status" value="1"/>
</dbReference>
<evidence type="ECO:0000256" key="5">
    <source>
        <dbReference type="ARBA" id="ARBA00020265"/>
    </source>
</evidence>
<dbReference type="PANTHER" id="PTHR12896">
    <property type="entry name" value="PAX6 NEIGHBOR PROTEIN PAXNEB"/>
    <property type="match status" value="1"/>
</dbReference>
<evidence type="ECO:0000256" key="9">
    <source>
        <dbReference type="SAM" id="MobiDB-lite"/>
    </source>
</evidence>
<feature type="compositionally biased region" description="Polar residues" evidence="9">
    <location>
        <begin position="348"/>
        <end position="358"/>
    </location>
</feature>
<evidence type="ECO:0000256" key="6">
    <source>
        <dbReference type="ARBA" id="ARBA00022490"/>
    </source>
</evidence>
<evidence type="ECO:0000256" key="1">
    <source>
        <dbReference type="ARBA" id="ARBA00004123"/>
    </source>
</evidence>
<feature type="region of interest" description="Disordered" evidence="9">
    <location>
        <begin position="345"/>
        <end position="365"/>
    </location>
</feature>
<evidence type="ECO:0000256" key="3">
    <source>
        <dbReference type="ARBA" id="ARBA00005043"/>
    </source>
</evidence>
<dbReference type="GO" id="GO:0008023">
    <property type="term" value="C:transcription elongation factor complex"/>
    <property type="evidence" value="ECO:0007669"/>
    <property type="project" value="TreeGrafter"/>
</dbReference>
<dbReference type="CDD" id="cd19494">
    <property type="entry name" value="Elp4"/>
    <property type="match status" value="1"/>
</dbReference>
<evidence type="ECO:0000256" key="2">
    <source>
        <dbReference type="ARBA" id="ARBA00004496"/>
    </source>
</evidence>
<dbReference type="GO" id="GO:0005737">
    <property type="term" value="C:cytoplasm"/>
    <property type="evidence" value="ECO:0007669"/>
    <property type="project" value="UniProtKB-SubCell"/>
</dbReference>
<evidence type="ECO:0000256" key="4">
    <source>
        <dbReference type="ARBA" id="ARBA00007573"/>
    </source>
</evidence>
<evidence type="ECO:0000313" key="11">
    <source>
        <dbReference type="Proteomes" id="UP000075884"/>
    </source>
</evidence>
<keyword evidence="11" id="KW-1185">Reference proteome</keyword>
<dbReference type="UniPathway" id="UPA00988"/>
<comment type="subcellular location">
    <subcellularLocation>
        <location evidence="2">Cytoplasm</location>
    </subcellularLocation>
    <subcellularLocation>
        <location evidence="1">Nucleus</location>
    </subcellularLocation>
</comment>